<protein>
    <recommendedName>
        <fullName evidence="5">MYXO-CTERM domain-containing protein</fullName>
    </recommendedName>
</protein>
<organism evidence="3 4">
    <name type="scientific">Yinghuangia aomiensis</name>
    <dbReference type="NCBI Taxonomy" id="676205"/>
    <lineage>
        <taxon>Bacteria</taxon>
        <taxon>Bacillati</taxon>
        <taxon>Actinomycetota</taxon>
        <taxon>Actinomycetes</taxon>
        <taxon>Kitasatosporales</taxon>
        <taxon>Streptomycetaceae</taxon>
        <taxon>Yinghuangia</taxon>
    </lineage>
</organism>
<dbReference type="RefSeq" id="WP_345676308.1">
    <property type="nucleotide sequence ID" value="NZ_BAABHS010000010.1"/>
</dbReference>
<name>A0ABP9HBI3_9ACTN</name>
<evidence type="ECO:0000313" key="3">
    <source>
        <dbReference type="EMBL" id="GAA4966405.1"/>
    </source>
</evidence>
<keyword evidence="2" id="KW-1133">Transmembrane helix</keyword>
<keyword evidence="4" id="KW-1185">Reference proteome</keyword>
<proteinExistence type="predicted"/>
<evidence type="ECO:0000256" key="2">
    <source>
        <dbReference type="SAM" id="Phobius"/>
    </source>
</evidence>
<sequence>MPAKARPRRSSTTPIPTRSGTVLLAFALALALAVPLGAAFARPAHDGGRIAAAGYVAGTTPHRDVVPPGGAETDAPGPSTDPTPTPAPTSPDHPAAVRVPTSGSGPAAQLVGLAAVLLIVGGLLVQLTRKRPRPPSPES</sequence>
<accession>A0ABP9HBI3</accession>
<reference evidence="4" key="1">
    <citation type="journal article" date="2019" name="Int. J. Syst. Evol. Microbiol.">
        <title>The Global Catalogue of Microorganisms (GCM) 10K type strain sequencing project: providing services to taxonomists for standard genome sequencing and annotation.</title>
        <authorList>
            <consortium name="The Broad Institute Genomics Platform"/>
            <consortium name="The Broad Institute Genome Sequencing Center for Infectious Disease"/>
            <person name="Wu L."/>
            <person name="Ma J."/>
        </authorList>
    </citation>
    <scope>NUCLEOTIDE SEQUENCE [LARGE SCALE GENOMIC DNA]</scope>
    <source>
        <strain evidence="4">JCM 17986</strain>
    </source>
</reference>
<feature type="compositionally biased region" description="Pro residues" evidence="1">
    <location>
        <begin position="79"/>
        <end position="91"/>
    </location>
</feature>
<feature type="region of interest" description="Disordered" evidence="1">
    <location>
        <begin position="59"/>
        <end position="102"/>
    </location>
</feature>
<keyword evidence="2" id="KW-0472">Membrane</keyword>
<dbReference type="EMBL" id="BAABHS010000010">
    <property type="protein sequence ID" value="GAA4966405.1"/>
    <property type="molecule type" value="Genomic_DNA"/>
</dbReference>
<evidence type="ECO:0000256" key="1">
    <source>
        <dbReference type="SAM" id="MobiDB-lite"/>
    </source>
</evidence>
<evidence type="ECO:0008006" key="5">
    <source>
        <dbReference type="Google" id="ProtNLM"/>
    </source>
</evidence>
<comment type="caution">
    <text evidence="3">The sequence shown here is derived from an EMBL/GenBank/DDBJ whole genome shotgun (WGS) entry which is preliminary data.</text>
</comment>
<feature type="transmembrane region" description="Helical" evidence="2">
    <location>
        <begin position="107"/>
        <end position="125"/>
    </location>
</feature>
<evidence type="ECO:0000313" key="4">
    <source>
        <dbReference type="Proteomes" id="UP001500466"/>
    </source>
</evidence>
<gene>
    <name evidence="3" type="ORF">GCM10023205_33770</name>
</gene>
<keyword evidence="2" id="KW-0812">Transmembrane</keyword>
<dbReference type="Proteomes" id="UP001500466">
    <property type="component" value="Unassembled WGS sequence"/>
</dbReference>